<name>A0A3B0YJD6_9ZZZZ</name>
<proteinExistence type="predicted"/>
<protein>
    <submittedName>
        <fullName evidence="1">Uncharacterized protein</fullName>
    </submittedName>
</protein>
<gene>
    <name evidence="1" type="ORF">MNBD_GAMMA12-1211</name>
</gene>
<dbReference type="EMBL" id="UOFL01000174">
    <property type="protein sequence ID" value="VAW79521.1"/>
    <property type="molecule type" value="Genomic_DNA"/>
</dbReference>
<reference evidence="1" key="1">
    <citation type="submission" date="2018-06" db="EMBL/GenBank/DDBJ databases">
        <authorList>
            <person name="Zhirakovskaya E."/>
        </authorList>
    </citation>
    <scope>NUCLEOTIDE SEQUENCE</scope>
</reference>
<organism evidence="1">
    <name type="scientific">hydrothermal vent metagenome</name>
    <dbReference type="NCBI Taxonomy" id="652676"/>
    <lineage>
        <taxon>unclassified sequences</taxon>
        <taxon>metagenomes</taxon>
        <taxon>ecological metagenomes</taxon>
    </lineage>
</organism>
<dbReference type="AlphaFoldDB" id="A0A3B0YJD6"/>
<sequence>MRLLFLLKASDKAEIFTRSIGGCDSDSMQADYILRDHYVLSKS</sequence>
<evidence type="ECO:0000313" key="1">
    <source>
        <dbReference type="EMBL" id="VAW79521.1"/>
    </source>
</evidence>
<accession>A0A3B0YJD6</accession>